<accession>A0A382D9P7</accession>
<reference evidence="2" key="1">
    <citation type="submission" date="2018-05" db="EMBL/GenBank/DDBJ databases">
        <authorList>
            <person name="Lanie J.A."/>
            <person name="Ng W.-L."/>
            <person name="Kazmierczak K.M."/>
            <person name="Andrzejewski T.M."/>
            <person name="Davidsen T.M."/>
            <person name="Wayne K.J."/>
            <person name="Tettelin H."/>
            <person name="Glass J.I."/>
            <person name="Rusch D."/>
            <person name="Podicherti R."/>
            <person name="Tsui H.-C.T."/>
            <person name="Winkler M.E."/>
        </authorList>
    </citation>
    <scope>NUCLEOTIDE SEQUENCE</scope>
</reference>
<sequence length="142" mass="16055">MTHQLEASQSTLNVLQRSRSNDASGQYLTNVLINPNNYIGLWIKSLTAINPMYRFFFSLNVVFVIAIITLSALGVHSWIQPKYPSRVDGENKTSSSRKVAHLAVSRQFFSPQSVNQIVEKNLFRKERAEYQPPASTDPISQV</sequence>
<keyword evidence="1" id="KW-0472">Membrane</keyword>
<proteinExistence type="predicted"/>
<name>A0A382D9P7_9ZZZZ</name>
<feature type="non-terminal residue" evidence="2">
    <location>
        <position position="142"/>
    </location>
</feature>
<keyword evidence="1" id="KW-1133">Transmembrane helix</keyword>
<evidence type="ECO:0000256" key="1">
    <source>
        <dbReference type="SAM" id="Phobius"/>
    </source>
</evidence>
<dbReference type="AlphaFoldDB" id="A0A382D9P7"/>
<organism evidence="2">
    <name type="scientific">marine metagenome</name>
    <dbReference type="NCBI Taxonomy" id="408172"/>
    <lineage>
        <taxon>unclassified sequences</taxon>
        <taxon>metagenomes</taxon>
        <taxon>ecological metagenomes</taxon>
    </lineage>
</organism>
<gene>
    <name evidence="2" type="ORF">METZ01_LOCUS188022</name>
</gene>
<protein>
    <submittedName>
        <fullName evidence="2">Uncharacterized protein</fullName>
    </submittedName>
</protein>
<keyword evidence="1" id="KW-0812">Transmembrane</keyword>
<feature type="transmembrane region" description="Helical" evidence="1">
    <location>
        <begin position="55"/>
        <end position="79"/>
    </location>
</feature>
<feature type="non-terminal residue" evidence="2">
    <location>
        <position position="1"/>
    </location>
</feature>
<evidence type="ECO:0000313" key="2">
    <source>
        <dbReference type="EMBL" id="SVB35168.1"/>
    </source>
</evidence>
<dbReference type="EMBL" id="UINC01038319">
    <property type="protein sequence ID" value="SVB35168.1"/>
    <property type="molecule type" value="Genomic_DNA"/>
</dbReference>